<evidence type="ECO:0000259" key="3">
    <source>
        <dbReference type="Pfam" id="PF09995"/>
    </source>
</evidence>
<dbReference type="Pfam" id="PF09995">
    <property type="entry name" value="MPAB_Lcp_cat"/>
    <property type="match status" value="1"/>
</dbReference>
<proteinExistence type="predicted"/>
<feature type="region of interest" description="Disordered" evidence="1">
    <location>
        <begin position="50"/>
        <end position="120"/>
    </location>
</feature>
<evidence type="ECO:0000313" key="5">
    <source>
        <dbReference type="Proteomes" id="UP001174691"/>
    </source>
</evidence>
<feature type="domain" description="ER-bound oxygenase mpaB/mpaB'/Rubber oxygenase catalytic" evidence="3">
    <location>
        <begin position="180"/>
        <end position="396"/>
    </location>
</feature>
<organism evidence="4 5">
    <name type="scientific">Coniochaeta hoffmannii</name>
    <dbReference type="NCBI Taxonomy" id="91930"/>
    <lineage>
        <taxon>Eukaryota</taxon>
        <taxon>Fungi</taxon>
        <taxon>Dikarya</taxon>
        <taxon>Ascomycota</taxon>
        <taxon>Pezizomycotina</taxon>
        <taxon>Sordariomycetes</taxon>
        <taxon>Sordariomycetidae</taxon>
        <taxon>Coniochaetales</taxon>
        <taxon>Coniochaetaceae</taxon>
        <taxon>Coniochaeta</taxon>
    </lineage>
</organism>
<dbReference type="EMBL" id="JANBVN010000037">
    <property type="protein sequence ID" value="KAJ9158374.1"/>
    <property type="molecule type" value="Genomic_DNA"/>
</dbReference>
<keyword evidence="2" id="KW-0812">Transmembrane</keyword>
<dbReference type="InterPro" id="IPR018713">
    <property type="entry name" value="MPAB/Lcp_cat_dom"/>
</dbReference>
<reference evidence="4" key="1">
    <citation type="submission" date="2022-07" db="EMBL/GenBank/DDBJ databases">
        <title>Fungi with potential for degradation of polypropylene.</title>
        <authorList>
            <person name="Gostincar C."/>
        </authorList>
    </citation>
    <scope>NUCLEOTIDE SEQUENCE</scope>
    <source>
        <strain evidence="4">EXF-13287</strain>
    </source>
</reference>
<accession>A0AA38RW56</accession>
<dbReference type="PANTHER" id="PTHR37539">
    <property type="entry name" value="SECRETED PROTEIN-RELATED"/>
    <property type="match status" value="1"/>
</dbReference>
<evidence type="ECO:0000256" key="1">
    <source>
        <dbReference type="SAM" id="MobiDB-lite"/>
    </source>
</evidence>
<dbReference type="GO" id="GO:0016491">
    <property type="term" value="F:oxidoreductase activity"/>
    <property type="evidence" value="ECO:0007669"/>
    <property type="project" value="InterPro"/>
</dbReference>
<feature type="transmembrane region" description="Helical" evidence="2">
    <location>
        <begin position="488"/>
        <end position="508"/>
    </location>
</feature>
<dbReference type="Proteomes" id="UP001174691">
    <property type="component" value="Unassembled WGS sequence"/>
</dbReference>
<evidence type="ECO:0000313" key="4">
    <source>
        <dbReference type="EMBL" id="KAJ9158374.1"/>
    </source>
</evidence>
<keyword evidence="5" id="KW-1185">Reference proteome</keyword>
<evidence type="ECO:0000256" key="2">
    <source>
        <dbReference type="SAM" id="Phobius"/>
    </source>
</evidence>
<keyword evidence="2" id="KW-1133">Transmembrane helix</keyword>
<sequence length="514" mass="56965">MWWGRGDDWRRTWGYDFKWTPDHRTKDELAHLMYSYDELATECLDILDEVSPPAQPQGKEKTPRSDTPSSSSGSRPSDSSIPSGIPPSSRAPPVTEKSSSETTSPATPTSPPKNPKASPFHRDYFTLLQTRHATHPTLNRLWTDLNTLPPWVDPAQLARGQEVFYRYAGPAIVGLTFQSLLGGMGGYRVVETLSRTGGFGVRVARRRLLETFQHILLVTRDIDSLLPGGEGWASSVRVRFLHASVRRRILQLATREGNGGRYYDVDRHGVPINDLDSIGTIAAFSATLIWVSFPRQGIYLTSPEKEDYVALWRYVGYLLGTPVDPYFASTTQAKAVMESLMMTEIDPTPTSRVLANNIIAALANAPPSLASEEFLRAETRWLNGWELSDALDVPRPGVWYTVMVGAQCVFFMVVCYASRMVPAWDRRRIEGLKIGLRRIVVGLAGGEAGHEFKYVPGLDVHTSTEEGGGEKGVVMLGRQGLGRRNVKMLAVTGTVVAGIAWLGLRYAAGMWQRV</sequence>
<feature type="compositionally biased region" description="Low complexity" evidence="1">
    <location>
        <begin position="65"/>
        <end position="107"/>
    </location>
</feature>
<protein>
    <submittedName>
        <fullName evidence="4">Tat pathway signal sequence</fullName>
    </submittedName>
</protein>
<name>A0AA38RW56_9PEZI</name>
<keyword evidence="2" id="KW-0472">Membrane</keyword>
<dbReference type="PANTHER" id="PTHR37539:SF1">
    <property type="entry name" value="ER-BOUND OXYGENASE MPAB_MPAB'_RUBBER OXYGENASE CATALYTIC DOMAIN-CONTAINING PROTEIN"/>
    <property type="match status" value="1"/>
</dbReference>
<dbReference type="InterPro" id="IPR037473">
    <property type="entry name" value="Lcp-like"/>
</dbReference>
<gene>
    <name evidence="4" type="ORF">NKR19_g3396</name>
</gene>
<dbReference type="AlphaFoldDB" id="A0AA38RW56"/>
<comment type="caution">
    <text evidence="4">The sequence shown here is derived from an EMBL/GenBank/DDBJ whole genome shotgun (WGS) entry which is preliminary data.</text>
</comment>
<feature type="transmembrane region" description="Helical" evidence="2">
    <location>
        <begin position="397"/>
        <end position="418"/>
    </location>
</feature>